<accession>A0ACD3B0C8</accession>
<reference evidence="1 2" key="1">
    <citation type="journal article" date="2019" name="Nat. Ecol. Evol.">
        <title>Megaphylogeny resolves global patterns of mushroom evolution.</title>
        <authorList>
            <person name="Varga T."/>
            <person name="Krizsan K."/>
            <person name="Foldi C."/>
            <person name="Dima B."/>
            <person name="Sanchez-Garcia M."/>
            <person name="Sanchez-Ramirez S."/>
            <person name="Szollosi G.J."/>
            <person name="Szarkandi J.G."/>
            <person name="Papp V."/>
            <person name="Albert L."/>
            <person name="Andreopoulos W."/>
            <person name="Angelini C."/>
            <person name="Antonin V."/>
            <person name="Barry K.W."/>
            <person name="Bougher N.L."/>
            <person name="Buchanan P."/>
            <person name="Buyck B."/>
            <person name="Bense V."/>
            <person name="Catcheside P."/>
            <person name="Chovatia M."/>
            <person name="Cooper J."/>
            <person name="Damon W."/>
            <person name="Desjardin D."/>
            <person name="Finy P."/>
            <person name="Geml J."/>
            <person name="Haridas S."/>
            <person name="Hughes K."/>
            <person name="Justo A."/>
            <person name="Karasinski D."/>
            <person name="Kautmanova I."/>
            <person name="Kiss B."/>
            <person name="Kocsube S."/>
            <person name="Kotiranta H."/>
            <person name="LaButti K.M."/>
            <person name="Lechner B.E."/>
            <person name="Liimatainen K."/>
            <person name="Lipzen A."/>
            <person name="Lukacs Z."/>
            <person name="Mihaltcheva S."/>
            <person name="Morgado L.N."/>
            <person name="Niskanen T."/>
            <person name="Noordeloos M.E."/>
            <person name="Ohm R.A."/>
            <person name="Ortiz-Santana B."/>
            <person name="Ovrebo C."/>
            <person name="Racz N."/>
            <person name="Riley R."/>
            <person name="Savchenko A."/>
            <person name="Shiryaev A."/>
            <person name="Soop K."/>
            <person name="Spirin V."/>
            <person name="Szebenyi C."/>
            <person name="Tomsovsky M."/>
            <person name="Tulloss R.E."/>
            <person name="Uehling J."/>
            <person name="Grigoriev I.V."/>
            <person name="Vagvolgyi C."/>
            <person name="Papp T."/>
            <person name="Martin F.M."/>
            <person name="Miettinen O."/>
            <person name="Hibbett D.S."/>
            <person name="Nagy L.G."/>
        </authorList>
    </citation>
    <scope>NUCLEOTIDE SEQUENCE [LARGE SCALE GENOMIC DNA]</scope>
    <source>
        <strain evidence="1 2">NL-1719</strain>
    </source>
</reference>
<dbReference type="Proteomes" id="UP000308600">
    <property type="component" value="Unassembled WGS sequence"/>
</dbReference>
<evidence type="ECO:0000313" key="2">
    <source>
        <dbReference type="Proteomes" id="UP000308600"/>
    </source>
</evidence>
<sequence length="334" mass="36799">MADAPSPNLPLERSFYIGNMFGGLMFGIQTWIAFQSIYLLRKFPSQDRRTKVAYITFTTVLLLLLCMSYVANALMGEFMWIERRSSPGGPVAWYLEHSSIWFNVLGTSTDVTANLMGDSFLLYRCYVMWSDRLWVLILPALLLLASNTLAIISVVQSALPGSSFLARPTINFAVPWISLACAFNASVTALIAGRIIYMQKLMSRSISQELKKTYTTVIAILVESALPFTVLGIALAVLLGVDSPGTLSLSIIWGSYVGIAPQLIILRVAMGRAWSRVAVVQLTTMRFPTQLNTTTTSILWTRSVATSNTKCSHADHEKIEMSEFPLSEPSGSGV</sequence>
<gene>
    <name evidence="1" type="ORF">BDN72DRAFT_895911</name>
</gene>
<protein>
    <submittedName>
        <fullName evidence="1">Uncharacterized protein</fullName>
    </submittedName>
</protein>
<evidence type="ECO:0000313" key="1">
    <source>
        <dbReference type="EMBL" id="TFK71054.1"/>
    </source>
</evidence>
<dbReference type="EMBL" id="ML208303">
    <property type="protein sequence ID" value="TFK71054.1"/>
    <property type="molecule type" value="Genomic_DNA"/>
</dbReference>
<organism evidence="1 2">
    <name type="scientific">Pluteus cervinus</name>
    <dbReference type="NCBI Taxonomy" id="181527"/>
    <lineage>
        <taxon>Eukaryota</taxon>
        <taxon>Fungi</taxon>
        <taxon>Dikarya</taxon>
        <taxon>Basidiomycota</taxon>
        <taxon>Agaricomycotina</taxon>
        <taxon>Agaricomycetes</taxon>
        <taxon>Agaricomycetidae</taxon>
        <taxon>Agaricales</taxon>
        <taxon>Pluteineae</taxon>
        <taxon>Pluteaceae</taxon>
        <taxon>Pluteus</taxon>
    </lineage>
</organism>
<proteinExistence type="predicted"/>
<name>A0ACD3B0C8_9AGAR</name>
<keyword evidence="2" id="KW-1185">Reference proteome</keyword>